<feature type="chain" id="PRO_5039066433" evidence="1">
    <location>
        <begin position="21"/>
        <end position="154"/>
    </location>
</feature>
<dbReference type="PROSITE" id="PS51257">
    <property type="entry name" value="PROKAR_LIPOPROTEIN"/>
    <property type="match status" value="1"/>
</dbReference>
<dbReference type="RefSeq" id="WP_186832907.1">
    <property type="nucleotide sequence ID" value="NZ_JAEQMG010000048.1"/>
</dbReference>
<evidence type="ECO:0000313" key="2">
    <source>
        <dbReference type="EMBL" id="MBK6088090.1"/>
    </source>
</evidence>
<dbReference type="InterPro" id="IPR025648">
    <property type="entry name" value="DUF4358"/>
</dbReference>
<name>A0A934U060_9FIRM</name>
<feature type="signal peptide" evidence="1">
    <location>
        <begin position="1"/>
        <end position="20"/>
    </location>
</feature>
<gene>
    <name evidence="2" type="ORF">JKK62_05395</name>
</gene>
<accession>A0A934U060</accession>
<proteinExistence type="predicted"/>
<evidence type="ECO:0000313" key="3">
    <source>
        <dbReference type="Proteomes" id="UP000633365"/>
    </source>
</evidence>
<evidence type="ECO:0000256" key="1">
    <source>
        <dbReference type="SAM" id="SignalP"/>
    </source>
</evidence>
<dbReference type="EMBL" id="JAEQMG010000048">
    <property type="protein sequence ID" value="MBK6088090.1"/>
    <property type="molecule type" value="Genomic_DNA"/>
</dbReference>
<reference evidence="2" key="1">
    <citation type="submission" date="2021-01" db="EMBL/GenBank/DDBJ databases">
        <title>Genome public.</title>
        <authorList>
            <person name="Liu C."/>
            <person name="Sun Q."/>
        </authorList>
    </citation>
    <scope>NUCLEOTIDE SEQUENCE</scope>
    <source>
        <strain evidence="2">M6</strain>
    </source>
</reference>
<dbReference type="Proteomes" id="UP000633365">
    <property type="component" value="Unassembled WGS sequence"/>
</dbReference>
<organism evidence="2 3">
    <name type="scientific">Ruminococcus difficilis</name>
    <dbReference type="NCBI Taxonomy" id="2763069"/>
    <lineage>
        <taxon>Bacteria</taxon>
        <taxon>Bacillati</taxon>
        <taxon>Bacillota</taxon>
        <taxon>Clostridia</taxon>
        <taxon>Eubacteriales</taxon>
        <taxon>Oscillospiraceae</taxon>
        <taxon>Ruminococcus</taxon>
    </lineage>
</organism>
<protein>
    <submittedName>
        <fullName evidence="2">DUF4358 domain-containing protein</fullName>
    </submittedName>
</protein>
<dbReference type="AlphaFoldDB" id="A0A934U060"/>
<keyword evidence="3" id="KW-1185">Reference proteome</keyword>
<keyword evidence="1" id="KW-0732">Signal</keyword>
<comment type="caution">
    <text evidence="2">The sequence shown here is derived from an EMBL/GenBank/DDBJ whole genome shotgun (WGS) entry which is preliminary data.</text>
</comment>
<sequence length="154" mass="17038">MKRFLCVIAVITVLAVTLCACGRAAKPLSEIFEKLKTDYNITDMLEYKSADDLSRYGIKSEDVEESAGGVNKTGVNQEEIVLVKAKDADAAKRVEDALNKRLESKLNETKNYNPEQYAIVEKCSVDADDNYVSMIISSDAEAMKKDYRAGIGIK</sequence>
<dbReference type="Pfam" id="PF14270">
    <property type="entry name" value="DUF4358"/>
    <property type="match status" value="1"/>
</dbReference>